<dbReference type="EMBL" id="VIVK01000001">
    <property type="protein sequence ID" value="TWD80068.1"/>
    <property type="molecule type" value="Genomic_DNA"/>
</dbReference>
<sequence length="336" mass="36699">MSDVTDDRPALPAALPAGPAADLVSPVADPPALAAAGMVWIPGGTFRMGSDDHYPEEAPVRPVAVDGFWIDRYQVRNRDFARFVHATGYVTVAERRPRLADSADAAAELLVPGSSVFVQPAQRVDLRNPLLWWKYVPGASWRRPRGPHSSIWRIPDHPVVHLAWADAVAYARWAGREIPTEAEWEYAARGGLDGAPYAWGTEFAPGGRMMANTWQGEFPIENTRADGYAGTSPVGRYPANGYGLYDMIGNVWEWTADWYAAHPDPRHACCSGDPRTRDPLADGGPVPTKVLKGGSHLCAPNYCRRYRPAARISQAVDISTSHLGLRCIVRAPGPTE</sequence>
<dbReference type="InterPro" id="IPR005532">
    <property type="entry name" value="SUMF_dom"/>
</dbReference>
<evidence type="ECO:0000313" key="2">
    <source>
        <dbReference type="EMBL" id="TWD80068.1"/>
    </source>
</evidence>
<keyword evidence="3" id="KW-1185">Reference proteome</keyword>
<reference evidence="2 3" key="1">
    <citation type="submission" date="2019-06" db="EMBL/GenBank/DDBJ databases">
        <title>Sequencing the genomes of 1000 actinobacteria strains.</title>
        <authorList>
            <person name="Klenk H.-P."/>
        </authorList>
    </citation>
    <scope>NUCLEOTIDE SEQUENCE [LARGE SCALE GENOMIC DNA]</scope>
    <source>
        <strain evidence="2 3">DSM 24683</strain>
    </source>
</reference>
<dbReference type="InterPro" id="IPR042095">
    <property type="entry name" value="SUMF_sf"/>
</dbReference>
<dbReference type="SUPFAM" id="SSF56436">
    <property type="entry name" value="C-type lectin-like"/>
    <property type="match status" value="1"/>
</dbReference>
<proteinExistence type="predicted"/>
<dbReference type="OrthoDB" id="9768004at2"/>
<evidence type="ECO:0000313" key="3">
    <source>
        <dbReference type="Proteomes" id="UP000318380"/>
    </source>
</evidence>
<feature type="domain" description="Sulfatase-modifying factor enzyme-like" evidence="1">
    <location>
        <begin position="36"/>
        <end position="328"/>
    </location>
</feature>
<dbReference type="RefSeq" id="WP_145803737.1">
    <property type="nucleotide sequence ID" value="NZ_VIVK01000001.1"/>
</dbReference>
<dbReference type="InterPro" id="IPR051043">
    <property type="entry name" value="Sulfatase_Mod_Factor_Kinase"/>
</dbReference>
<organism evidence="2 3">
    <name type="scientific">Kribbella amoyensis</name>
    <dbReference type="NCBI Taxonomy" id="996641"/>
    <lineage>
        <taxon>Bacteria</taxon>
        <taxon>Bacillati</taxon>
        <taxon>Actinomycetota</taxon>
        <taxon>Actinomycetes</taxon>
        <taxon>Propionibacteriales</taxon>
        <taxon>Kribbellaceae</taxon>
        <taxon>Kribbella</taxon>
    </lineage>
</organism>
<dbReference type="PANTHER" id="PTHR23150">
    <property type="entry name" value="SULFATASE MODIFYING FACTOR 1, 2"/>
    <property type="match status" value="1"/>
</dbReference>
<dbReference type="Gene3D" id="3.90.1580.10">
    <property type="entry name" value="paralog of FGE (formylglycine-generating enzyme)"/>
    <property type="match status" value="1"/>
</dbReference>
<evidence type="ECO:0000259" key="1">
    <source>
        <dbReference type="Pfam" id="PF03781"/>
    </source>
</evidence>
<dbReference type="InterPro" id="IPR016187">
    <property type="entry name" value="CTDL_fold"/>
</dbReference>
<gene>
    <name evidence="2" type="ORF">FB561_1140</name>
</gene>
<dbReference type="PANTHER" id="PTHR23150:SF19">
    <property type="entry name" value="FORMYLGLYCINE-GENERATING ENZYME"/>
    <property type="match status" value="1"/>
</dbReference>
<dbReference type="Proteomes" id="UP000318380">
    <property type="component" value="Unassembled WGS sequence"/>
</dbReference>
<dbReference type="Pfam" id="PF03781">
    <property type="entry name" value="FGE-sulfatase"/>
    <property type="match status" value="1"/>
</dbReference>
<accession>A0A561BMJ3</accession>
<protein>
    <submittedName>
        <fullName evidence="2">Formylglycine-generating enzyme required for sulfatase activity</fullName>
    </submittedName>
</protein>
<name>A0A561BMJ3_9ACTN</name>
<dbReference type="GO" id="GO:0120147">
    <property type="term" value="F:formylglycine-generating oxidase activity"/>
    <property type="evidence" value="ECO:0007669"/>
    <property type="project" value="TreeGrafter"/>
</dbReference>
<comment type="caution">
    <text evidence="2">The sequence shown here is derived from an EMBL/GenBank/DDBJ whole genome shotgun (WGS) entry which is preliminary data.</text>
</comment>
<dbReference type="AlphaFoldDB" id="A0A561BMJ3"/>